<protein>
    <submittedName>
        <fullName evidence="1">Uncharacterized protein</fullName>
    </submittedName>
</protein>
<proteinExistence type="predicted"/>
<evidence type="ECO:0000313" key="2">
    <source>
        <dbReference type="Proteomes" id="UP000315956"/>
    </source>
</evidence>
<keyword evidence="2" id="KW-1185">Reference proteome</keyword>
<gene>
    <name evidence="1" type="primary">45</name>
    <name evidence="1" type="ORF">PBI_MARGAERY_46</name>
</gene>
<sequence length="121" mass="13468">MPEQGRVLNPVEVEAAIRTAVDTVTQGVDEVTVRLQTYRDAERVFEVAEATAYMRATGPVEERKRKALLATQMEREAMEVAEVAYKYAERRTKAAENTLSAYQTISKSVTAMYGAAGRGEY</sequence>
<dbReference type="EMBL" id="MK937606">
    <property type="protein sequence ID" value="QDH93103.1"/>
    <property type="molecule type" value="Genomic_DNA"/>
</dbReference>
<evidence type="ECO:0000313" key="1">
    <source>
        <dbReference type="EMBL" id="QDH93103.1"/>
    </source>
</evidence>
<organism evidence="1 2">
    <name type="scientific">Microbacterium phage Margaery</name>
    <dbReference type="NCBI Taxonomy" id="2591217"/>
    <lineage>
        <taxon>Viruses</taxon>
        <taxon>Duplodnaviria</taxon>
        <taxon>Heunggongvirae</taxon>
        <taxon>Uroviricota</taxon>
        <taxon>Caudoviricetes</taxon>
        <taxon>Hodgkinviridae</taxon>
        <taxon>Margaeryvirus</taxon>
        <taxon>Margaeryvirus margaery</taxon>
    </lineage>
</organism>
<dbReference type="GeneID" id="80004809"/>
<dbReference type="KEGG" id="vg:80004809"/>
<dbReference type="RefSeq" id="YP_010751146.1">
    <property type="nucleotide sequence ID" value="NC_073366.1"/>
</dbReference>
<accession>A0A514DHM2</accession>
<dbReference type="Proteomes" id="UP000315956">
    <property type="component" value="Segment"/>
</dbReference>
<name>A0A514DHM2_9CAUD</name>
<reference evidence="1 2" key="1">
    <citation type="submission" date="2019-05" db="EMBL/GenBank/DDBJ databases">
        <authorList>
            <person name="Stoner T.H."/>
            <person name="Aull H.G."/>
            <person name="Divens A.M."/>
            <person name="Zack K."/>
            <person name="Garlena R.A."/>
            <person name="Russell D.A."/>
            <person name="Pope W.H."/>
            <person name="Jacobs-Sera D."/>
            <person name="Hatfull G.F."/>
        </authorList>
    </citation>
    <scope>NUCLEOTIDE SEQUENCE [LARGE SCALE GENOMIC DNA]</scope>
</reference>